<dbReference type="InterPro" id="IPR050904">
    <property type="entry name" value="Adhesion/Biosynth-related"/>
</dbReference>
<dbReference type="GO" id="GO:0005615">
    <property type="term" value="C:extracellular space"/>
    <property type="evidence" value="ECO:0007669"/>
    <property type="project" value="TreeGrafter"/>
</dbReference>
<organism evidence="4 5">
    <name type="scientific">Gonapodya prolifera (strain JEL478)</name>
    <name type="common">Monoblepharis prolifera</name>
    <dbReference type="NCBI Taxonomy" id="1344416"/>
    <lineage>
        <taxon>Eukaryota</taxon>
        <taxon>Fungi</taxon>
        <taxon>Fungi incertae sedis</taxon>
        <taxon>Chytridiomycota</taxon>
        <taxon>Chytridiomycota incertae sedis</taxon>
        <taxon>Monoblepharidomycetes</taxon>
        <taxon>Monoblepharidales</taxon>
        <taxon>Gonapodyaceae</taxon>
        <taxon>Gonapodya</taxon>
    </lineage>
</organism>
<name>A0A139AVS4_GONPJ</name>
<dbReference type="SMART" id="SM00554">
    <property type="entry name" value="FAS1"/>
    <property type="match status" value="2"/>
</dbReference>
<evidence type="ECO:0000259" key="3">
    <source>
        <dbReference type="PROSITE" id="PS50213"/>
    </source>
</evidence>
<dbReference type="PANTHER" id="PTHR10900:SF77">
    <property type="entry name" value="FI19380P1"/>
    <property type="match status" value="1"/>
</dbReference>
<dbReference type="InterPro" id="IPR036378">
    <property type="entry name" value="FAS1_dom_sf"/>
</dbReference>
<sequence>MAPRIALLVVAFAIVHAAAAQNVLSVLQSVVAGNSGKTSFSNIGKFVNKIANSPPLQPILASTAFDGVISVFAPIDSAWDAAGYDNLDPATLAEVLQYHVVARDLNYVFLPNAPCFAPTFLGLLSNATLAAPSPQWVYVLNEYVSTKVMGNFSTTGGLPSRGLEPLDAFTSDNALVYVMPTVMTPPPTISAVLANWQAASTFLGLLGGAIKAQVDSVPFPGATFFIPTNDAISSFGAGAWDANNAMLADMIKHHVVVGTSRPVFLSRQADPVKLGPFPEGLSGMNVGEIRSYSTLAGSLVTVTRRSDGVYVNGDSLIVQGDILCAQGVIHLISKPLVSTVGSASPSSTLASSAPAPTPTMATNSMTQTSARPTSSATLSTTPAAGPAAASGQNVKPSSASKSNSPVALFALIATAALGITAL</sequence>
<dbReference type="InterPro" id="IPR000782">
    <property type="entry name" value="FAS1_domain"/>
</dbReference>
<evidence type="ECO:0000313" key="5">
    <source>
        <dbReference type="Proteomes" id="UP000070544"/>
    </source>
</evidence>
<protein>
    <submittedName>
        <fullName evidence="4">FAS1 domain-containing protein</fullName>
    </submittedName>
</protein>
<dbReference type="Pfam" id="PF02469">
    <property type="entry name" value="Fasciclin"/>
    <property type="match status" value="1"/>
</dbReference>
<reference evidence="4 5" key="1">
    <citation type="journal article" date="2015" name="Genome Biol. Evol.">
        <title>Phylogenomic analyses indicate that early fungi evolved digesting cell walls of algal ancestors of land plants.</title>
        <authorList>
            <person name="Chang Y."/>
            <person name="Wang S."/>
            <person name="Sekimoto S."/>
            <person name="Aerts A.L."/>
            <person name="Choi C."/>
            <person name="Clum A."/>
            <person name="LaButti K.M."/>
            <person name="Lindquist E.A."/>
            <person name="Yee Ngan C."/>
            <person name="Ohm R.A."/>
            <person name="Salamov A.A."/>
            <person name="Grigoriev I.V."/>
            <person name="Spatafora J.W."/>
            <person name="Berbee M.L."/>
        </authorList>
    </citation>
    <scope>NUCLEOTIDE SEQUENCE [LARGE SCALE GENOMIC DNA]</scope>
    <source>
        <strain evidence="4 5">JEL478</strain>
    </source>
</reference>
<keyword evidence="5" id="KW-1185">Reference proteome</keyword>
<dbReference type="STRING" id="1344416.A0A139AVS4"/>
<dbReference type="EMBL" id="KQ965735">
    <property type="protein sequence ID" value="KXS20575.1"/>
    <property type="molecule type" value="Genomic_DNA"/>
</dbReference>
<gene>
    <name evidence="4" type="ORF">M427DRAFT_131351</name>
</gene>
<accession>A0A139AVS4</accession>
<dbReference type="SUPFAM" id="SSF82153">
    <property type="entry name" value="FAS1 domain"/>
    <property type="match status" value="2"/>
</dbReference>
<feature type="region of interest" description="Disordered" evidence="1">
    <location>
        <begin position="343"/>
        <end position="401"/>
    </location>
</feature>
<dbReference type="Proteomes" id="UP000070544">
    <property type="component" value="Unassembled WGS sequence"/>
</dbReference>
<dbReference type="PANTHER" id="PTHR10900">
    <property type="entry name" value="PERIOSTIN-RELATED"/>
    <property type="match status" value="1"/>
</dbReference>
<evidence type="ECO:0000313" key="4">
    <source>
        <dbReference type="EMBL" id="KXS20575.1"/>
    </source>
</evidence>
<proteinExistence type="predicted"/>
<dbReference type="OrthoDB" id="286301at2759"/>
<dbReference type="AlphaFoldDB" id="A0A139AVS4"/>
<evidence type="ECO:0000256" key="2">
    <source>
        <dbReference type="SAM" id="SignalP"/>
    </source>
</evidence>
<feature type="chain" id="PRO_5007296458" evidence="2">
    <location>
        <begin position="21"/>
        <end position="422"/>
    </location>
</feature>
<keyword evidence="2" id="KW-0732">Signal</keyword>
<feature type="compositionally biased region" description="Low complexity" evidence="1">
    <location>
        <begin position="343"/>
        <end position="390"/>
    </location>
</feature>
<feature type="signal peptide" evidence="2">
    <location>
        <begin position="1"/>
        <end position="20"/>
    </location>
</feature>
<feature type="compositionally biased region" description="Polar residues" evidence="1">
    <location>
        <begin position="391"/>
        <end position="401"/>
    </location>
</feature>
<evidence type="ECO:0000256" key="1">
    <source>
        <dbReference type="SAM" id="MobiDB-lite"/>
    </source>
</evidence>
<dbReference type="Gene3D" id="2.30.180.10">
    <property type="entry name" value="FAS1 domain"/>
    <property type="match status" value="2"/>
</dbReference>
<feature type="domain" description="FAS1" evidence="3">
    <location>
        <begin position="186"/>
        <end position="336"/>
    </location>
</feature>
<dbReference type="PROSITE" id="PS50213">
    <property type="entry name" value="FAS1"/>
    <property type="match status" value="1"/>
</dbReference>